<feature type="domain" description="DUF2921" evidence="12">
    <location>
        <begin position="1197"/>
        <end position="1347"/>
    </location>
</feature>
<feature type="transmembrane region" description="Helical" evidence="10">
    <location>
        <begin position="679"/>
        <end position="700"/>
    </location>
</feature>
<dbReference type="PANTHER" id="PTHR33389:SF18">
    <property type="entry name" value="OS01G0677900 PROTEIN"/>
    <property type="match status" value="1"/>
</dbReference>
<evidence type="ECO:0000256" key="8">
    <source>
        <dbReference type="ARBA" id="ARBA00022989"/>
    </source>
</evidence>
<evidence type="ECO:0000256" key="3">
    <source>
        <dbReference type="ARBA" id="ARBA00004906"/>
    </source>
</evidence>
<dbReference type="HOGENOM" id="CLU_237318_0_0_1"/>
<dbReference type="PANTHER" id="PTHR33389">
    <property type="entry name" value="FAMILY PROTEIN, PUTATIVE (DUF2921)-RELATED"/>
    <property type="match status" value="1"/>
</dbReference>
<feature type="domain" description="DUF2921" evidence="12">
    <location>
        <begin position="82"/>
        <end position="253"/>
    </location>
</feature>
<evidence type="ECO:0000256" key="5">
    <source>
        <dbReference type="ARBA" id="ARBA00022679"/>
    </source>
</evidence>
<dbReference type="eggNOG" id="ENOG502QS79">
    <property type="taxonomic scope" value="Eukaryota"/>
</dbReference>
<evidence type="ECO:0000256" key="1">
    <source>
        <dbReference type="ARBA" id="ARBA00000900"/>
    </source>
</evidence>
<feature type="transmembrane region" description="Helical" evidence="10">
    <location>
        <begin position="920"/>
        <end position="940"/>
    </location>
</feature>
<comment type="pathway">
    <text evidence="3">Protein modification; protein ubiquitination.</text>
</comment>
<feature type="transmembrane region" description="Helical" evidence="10">
    <location>
        <begin position="793"/>
        <end position="814"/>
    </location>
</feature>
<dbReference type="Pfam" id="PF11145">
    <property type="entry name" value="DUF2921"/>
    <property type="match status" value="2"/>
</dbReference>
<comment type="catalytic activity">
    <reaction evidence="1">
        <text>S-ubiquitinyl-[E2 ubiquitin-conjugating enzyme]-L-cysteine + [acceptor protein]-L-lysine = [E2 ubiquitin-conjugating enzyme]-L-cysteine + N(6)-ubiquitinyl-[acceptor protein]-L-lysine.</text>
        <dbReference type="EC" id="2.3.2.27"/>
    </reaction>
</comment>
<dbReference type="EC" id="2.3.2.27" evidence="4"/>
<protein>
    <recommendedName>
        <fullName evidence="4">RING-type E3 ubiquitin transferase</fullName>
        <ecNumber evidence="4">2.3.2.27</ecNumber>
    </recommendedName>
</protein>
<feature type="transmembrane region" description="Helical" evidence="10">
    <location>
        <begin position="1573"/>
        <end position="1597"/>
    </location>
</feature>
<evidence type="ECO:0000259" key="11">
    <source>
        <dbReference type="Pfam" id="PF11145"/>
    </source>
</evidence>
<evidence type="ECO:0000313" key="14">
    <source>
        <dbReference type="Proteomes" id="UP000026915"/>
    </source>
</evidence>
<keyword evidence="8 10" id="KW-1133">Transmembrane helix</keyword>
<dbReference type="Gramene" id="EOY13002">
    <property type="protein sequence ID" value="EOY13002"/>
    <property type="gene ID" value="TCM_031511"/>
</dbReference>
<feature type="domain" description="SWEET-like" evidence="11">
    <location>
        <begin position="1572"/>
        <end position="1850"/>
    </location>
</feature>
<dbReference type="STRING" id="3641.A0A061F8G4"/>
<feature type="domain" description="DUF2921" evidence="12">
    <location>
        <begin position="305"/>
        <end position="447"/>
    </location>
</feature>
<feature type="domain" description="SWEET-like" evidence="11">
    <location>
        <begin position="668"/>
        <end position="952"/>
    </location>
</feature>
<sequence length="1875" mass="211991">MILLVKRYQISVKNDKLKKTIVDIYLTLVNQGFICFIFFDITMAMMLWLCKLTFFFLFISFFIQPVTCTETEALSTDSAVSYSDYCSSSVPESTPYYHYSPAYSFFGPFRQYETGYYYSGGNRILNSNITRFSNSFIFRTRLVYRTYRDGLFKIESSMVFQSPYYVGNMAYGPGISSRSPLNLKLQGFWSESSGKLCMVGRGFVYSKEGKLLTPAAVLKLSNLKNINNITSLITGTLVSVSFSSDKDYFEPVSLLMIPQLHYNYTLVSEDFVDGFSGKSDNVQGLPYNVQPRRGFCSIISTAGNVFNLQYTSSCSPGKNCLPFDGVLGYLPSSISLRRLEYCSEVKRKVRLLIEFRNVNYVGFYHPFNPNSTLIGEGFWDDKKNRLCVFVCRILDTAESWSNARVGDCTTRLTLRFPGVLSLRKTSSIVGQFWTNKSVNDSGYFNTIVFQSAENQMEGVPGLKYEYTEMEKVKKSCPRKKPATRKVESYPTGHNSIDMKFDMFVKTSEGKTGWGFAVPFSVGGQLYKQALYLMGVPPSSRPVRTVLDGPVNISYEIGITIRPVPEVDGGGVLFNITKEKVDITAEGIYDADTGALCMVGCRKIRSKDQLSQNASVDCEILLIFQFPPLISNKYGGYIKGSIESTRKESDPLYFNRLHVSSAAYSVEQARQSTRTMDLEITMVLISNTLVCVFVGLQLYHVKKNLEVLSFISLVMLVILTFGYMIPLVLNFEALFSKQQGQITSLVHSTGWLELNEAIVRITTMVAFLLQFRLLQLALSARSENQTGLWFAEKMTLLVTVLLYAAGAFILMLVNWGKHSPKVVKQQKQVMLLPSHQVEYQQYSTWKDLKCYAGLVLDGFLLPQILLNNFSNTRENTLSCSFYVGTTFIRLLPHVYDLYNNHSYIQQKGMHLFASEDFFSNAWDLCIALGVLLFAAIIYLQQRFGGRCILPGRFRELKAYEKICTLTYFFLFISFSAVTVSSAEIVVEVSSESEPEVSYSDYCSSVVPESITNSKTDTESFGPFDTGYYIGGNRILDPKITRISNLLSFETRYVYQTNADGVSKITGSLTLYRSYYLRSSFNLKLHGFWSESSGKLCMVGIGSAYSKEGDPFPLSAVFKLSNLKNSSNITTLITGTLESLSSSDEVNYFEPISLIMFPRLNYEYTFDSRESLEEFSAESDTEQNFPFNAPPVRRFCSIISTIGSVFKLQYSSDCNSRKKNCLPLGALIGYLPRVLSIKNIRCSGVQKRIQVLVEFRNNSHVDVGNYISFNPNTTLIGEGTWDDKKNQLFVFVCQFLDTGESWSSARVGDCTTRLSLRFPAILSIRETSSVMGKIWTKKTVNDSGYFDRIVFQRTENHMEGVPGLKYEFTEFDRVKNLCLRKEQVRKTGEYPNGHSADMKFDMLVKSSGIKYGQGLAVPLAIGDQFYRQYLYPVAHRSSMFERAVPANWIQSRPINVSYEVSITLQTPINLNRRVYSSYPIEEKLEITAEGVYDSQTGNLCMVGCRKFRSDNEVFQNAFVDCEILLNFQLAPLELNKNGGYIKGSITSMRKKSDPLYFDRLDVSSAAYKTDQGRSLIWTMNLDIAMVLISNTLVCIFVGLQLYHVKKNPEVLSFISLVMLVILTLGHMIPLVLDFEALCPNKQDQDKVLFHISGWFKLNEVIVTVVMVVAFLLLLRLLQLTVSARFHDGNQKHLWFAEEMTSLVIALLYAAGAKITLLVAWEKYRPQLLLLHSSPVDYQHHPICNDLKSYAGLLLDGFLLPQILLNIVSNSKQNALSCSFYIGTTFVRLLPHAYDLYRNHSYVLYNILQFSVNLDKGFFSAACDVIIVLVLLLLAAIIYFQQQFVGHSILPHGFRGLEAYPEKGPLLSKSSRPVKPSA</sequence>
<feature type="domain" description="DUF2921" evidence="12">
    <location>
        <begin position="997"/>
        <end position="1151"/>
    </location>
</feature>
<dbReference type="GO" id="GO:0012505">
    <property type="term" value="C:endomembrane system"/>
    <property type="evidence" value="ECO:0007669"/>
    <property type="project" value="UniProtKB-SubCell"/>
</dbReference>
<feature type="transmembrane region" description="Helical" evidence="10">
    <location>
        <begin position="1814"/>
        <end position="1837"/>
    </location>
</feature>
<feature type="transmembrane region" description="Helical" evidence="10">
    <location>
        <begin position="1609"/>
        <end position="1630"/>
    </location>
</feature>
<dbReference type="InterPro" id="IPR057425">
    <property type="entry name" value="DUF2921_N"/>
</dbReference>
<evidence type="ECO:0000256" key="4">
    <source>
        <dbReference type="ARBA" id="ARBA00012483"/>
    </source>
</evidence>
<keyword evidence="9 10" id="KW-0472">Membrane</keyword>
<name>A0A061F8G4_THECC</name>
<evidence type="ECO:0000256" key="2">
    <source>
        <dbReference type="ARBA" id="ARBA00004127"/>
    </source>
</evidence>
<reference evidence="13 14" key="1">
    <citation type="journal article" date="2013" name="Genome Biol.">
        <title>The genome sequence of the most widely cultivated cacao type and its use to identify candidate genes regulating pod color.</title>
        <authorList>
            <person name="Motamayor J.C."/>
            <person name="Mockaitis K."/>
            <person name="Schmutz J."/>
            <person name="Haiminen N."/>
            <person name="Iii D.L."/>
            <person name="Cornejo O."/>
            <person name="Findley S.D."/>
            <person name="Zheng P."/>
            <person name="Utro F."/>
            <person name="Royaert S."/>
            <person name="Saski C."/>
            <person name="Jenkins J."/>
            <person name="Podicheti R."/>
            <person name="Zhao M."/>
            <person name="Scheffler B.E."/>
            <person name="Stack J.C."/>
            <person name="Feltus F.A."/>
            <person name="Mustiga G.M."/>
            <person name="Amores F."/>
            <person name="Phillips W."/>
            <person name="Marelli J.P."/>
            <person name="May G.D."/>
            <person name="Shapiro H."/>
            <person name="Ma J."/>
            <person name="Bustamante C.D."/>
            <person name="Schnell R.J."/>
            <person name="Main D."/>
            <person name="Gilbert D."/>
            <person name="Parida L."/>
            <person name="Kuhn D.N."/>
        </authorList>
    </citation>
    <scope>NUCLEOTIDE SEQUENCE [LARGE SCALE GENOMIC DNA]</scope>
    <source>
        <strain evidence="14">cv. Matina 1-6</strain>
    </source>
</reference>
<accession>A0A061F8G4</accession>
<keyword evidence="14" id="KW-1185">Reference proteome</keyword>
<feature type="transmembrane region" description="Helical" evidence="10">
    <location>
        <begin position="706"/>
        <end position="728"/>
    </location>
</feature>
<evidence type="ECO:0000256" key="10">
    <source>
        <dbReference type="SAM" id="Phobius"/>
    </source>
</evidence>
<dbReference type="Pfam" id="PF25333">
    <property type="entry name" value="DUF2921_N"/>
    <property type="match status" value="6"/>
</dbReference>
<comment type="subcellular location">
    <subcellularLocation>
        <location evidence="2">Endomembrane system</location>
        <topology evidence="2">Multi-pass membrane protein</topology>
    </subcellularLocation>
</comment>
<feature type="transmembrane region" description="Helical" evidence="10">
    <location>
        <begin position="21"/>
        <end position="39"/>
    </location>
</feature>
<dbReference type="GO" id="GO:0061630">
    <property type="term" value="F:ubiquitin protein ligase activity"/>
    <property type="evidence" value="ECO:0007669"/>
    <property type="project" value="UniProtKB-EC"/>
</dbReference>
<feature type="transmembrane region" description="Helical" evidence="10">
    <location>
        <begin position="1658"/>
        <end position="1679"/>
    </location>
</feature>
<keyword evidence="7" id="KW-0833">Ubl conjugation pathway</keyword>
<evidence type="ECO:0000256" key="7">
    <source>
        <dbReference type="ARBA" id="ARBA00022786"/>
    </source>
</evidence>
<evidence type="ECO:0000256" key="6">
    <source>
        <dbReference type="ARBA" id="ARBA00022692"/>
    </source>
</evidence>
<gene>
    <name evidence="13" type="ORF">TCM_031511</name>
</gene>
<dbReference type="OMA" id="AWGYSEP"/>
<keyword evidence="5" id="KW-0808">Transferase</keyword>
<proteinExistence type="predicted"/>
<keyword evidence="6 10" id="KW-0812">Transmembrane</keyword>
<evidence type="ECO:0000313" key="13">
    <source>
        <dbReference type="EMBL" id="EOY13002.1"/>
    </source>
</evidence>
<feature type="domain" description="DUF2921" evidence="12">
    <location>
        <begin position="472"/>
        <end position="657"/>
    </location>
</feature>
<organism evidence="13 14">
    <name type="scientific">Theobroma cacao</name>
    <name type="common">Cacao</name>
    <name type="synonym">Cocoa</name>
    <dbReference type="NCBI Taxonomy" id="3641"/>
    <lineage>
        <taxon>Eukaryota</taxon>
        <taxon>Viridiplantae</taxon>
        <taxon>Streptophyta</taxon>
        <taxon>Embryophyta</taxon>
        <taxon>Tracheophyta</taxon>
        <taxon>Spermatophyta</taxon>
        <taxon>Magnoliopsida</taxon>
        <taxon>eudicotyledons</taxon>
        <taxon>Gunneridae</taxon>
        <taxon>Pentapetalae</taxon>
        <taxon>rosids</taxon>
        <taxon>malvids</taxon>
        <taxon>Malvales</taxon>
        <taxon>Malvaceae</taxon>
        <taxon>Byttnerioideae</taxon>
        <taxon>Theobroma</taxon>
    </lineage>
</organism>
<dbReference type="EMBL" id="CM001885">
    <property type="protein sequence ID" value="EOY13002.1"/>
    <property type="molecule type" value="Genomic_DNA"/>
</dbReference>
<feature type="domain" description="DUF2921" evidence="12">
    <location>
        <begin position="1386"/>
        <end position="1559"/>
    </location>
</feature>
<dbReference type="Proteomes" id="UP000026915">
    <property type="component" value="Chromosome 7"/>
</dbReference>
<evidence type="ECO:0000256" key="9">
    <source>
        <dbReference type="ARBA" id="ARBA00023136"/>
    </source>
</evidence>
<dbReference type="InterPro" id="IPR021319">
    <property type="entry name" value="DUF2921"/>
</dbReference>
<evidence type="ECO:0000259" key="12">
    <source>
        <dbReference type="Pfam" id="PF25333"/>
    </source>
</evidence>
<dbReference type="InParanoid" id="A0A061F8G4"/>
<feature type="transmembrane region" description="Helical" evidence="10">
    <location>
        <begin position="1700"/>
        <end position="1718"/>
    </location>
</feature>